<name>A0ABY8WVG1_9BACT</name>
<dbReference type="GO" id="GO:0005840">
    <property type="term" value="C:ribosome"/>
    <property type="evidence" value="ECO:0007669"/>
    <property type="project" value="UniProtKB-KW"/>
</dbReference>
<dbReference type="Pfam" id="PF00312">
    <property type="entry name" value="Ribosomal_S15"/>
    <property type="match status" value="1"/>
</dbReference>
<dbReference type="SUPFAM" id="SSF47060">
    <property type="entry name" value="S15/NS1 RNA-binding domain"/>
    <property type="match status" value="1"/>
</dbReference>
<dbReference type="SMART" id="SM01387">
    <property type="entry name" value="Ribosomal_S15"/>
    <property type="match status" value="1"/>
</dbReference>
<evidence type="ECO:0000313" key="6">
    <source>
        <dbReference type="EMBL" id="WIO45669.1"/>
    </source>
</evidence>
<dbReference type="NCBIfam" id="TIGR00952">
    <property type="entry name" value="S15_bact"/>
    <property type="match status" value="1"/>
</dbReference>
<keyword evidence="2 3" id="KW-0687">Ribonucleoprotein</keyword>
<dbReference type="PANTHER" id="PTHR23321:SF26">
    <property type="entry name" value="SMALL RIBOSOMAL SUBUNIT PROTEIN US15M"/>
    <property type="match status" value="1"/>
</dbReference>
<evidence type="ECO:0000256" key="4">
    <source>
        <dbReference type="RuleBase" id="RU003919"/>
    </source>
</evidence>
<gene>
    <name evidence="3 6" type="primary">rpsO</name>
    <name evidence="6" type="ORF">SEML1_0025</name>
</gene>
<evidence type="ECO:0000256" key="5">
    <source>
        <dbReference type="RuleBase" id="RU004524"/>
    </source>
</evidence>
<organism evidence="6 7">
    <name type="scientific">Candidatus Southlakia epibionticum</name>
    <dbReference type="NCBI Taxonomy" id="3043284"/>
    <lineage>
        <taxon>Bacteria</taxon>
        <taxon>Candidatus Saccharimonadota</taxon>
        <taxon>Candidatus Saccharimonadia</taxon>
        <taxon>Candidatus Saccharimonadales</taxon>
        <taxon>Candidatus Saccharimonadaceae</taxon>
        <taxon>Candidatus Southlakia</taxon>
    </lineage>
</organism>
<dbReference type="HAMAP" id="MF_01343_B">
    <property type="entry name" value="Ribosomal_uS15_B"/>
    <property type="match status" value="1"/>
</dbReference>
<protein>
    <recommendedName>
        <fullName evidence="3">Small ribosomal subunit protein uS15</fullName>
    </recommendedName>
</protein>
<comment type="function">
    <text evidence="3 5">One of the primary rRNA binding proteins, it binds directly to 16S rRNA where it helps nucleate assembly of the platform of the 30S subunit by binding and bridging several RNA helices of the 16S rRNA.</text>
</comment>
<keyword evidence="1 3" id="KW-0689">Ribosomal protein</keyword>
<dbReference type="PANTHER" id="PTHR23321">
    <property type="entry name" value="RIBOSOMAL PROTEIN S15, BACTERIAL AND ORGANELLAR"/>
    <property type="match status" value="1"/>
</dbReference>
<evidence type="ECO:0000256" key="1">
    <source>
        <dbReference type="ARBA" id="ARBA00022980"/>
    </source>
</evidence>
<dbReference type="Proteomes" id="UP001177295">
    <property type="component" value="Chromosome"/>
</dbReference>
<keyword evidence="3 5" id="KW-0694">RNA-binding</keyword>
<dbReference type="RefSeq" id="WP_146424696.1">
    <property type="nucleotide sequence ID" value="NZ_CP124550.1"/>
</dbReference>
<dbReference type="PROSITE" id="PS00362">
    <property type="entry name" value="RIBOSOMAL_S15"/>
    <property type="match status" value="1"/>
</dbReference>
<comment type="subunit">
    <text evidence="3">Part of the 30S ribosomal subunit. Forms a bridge to the 50S subunit in the 70S ribosome, contacting the 23S rRNA.</text>
</comment>
<dbReference type="CDD" id="cd00353">
    <property type="entry name" value="Ribosomal_S15p_S13e"/>
    <property type="match status" value="1"/>
</dbReference>
<dbReference type="EMBL" id="CP124550">
    <property type="protein sequence ID" value="WIO45669.1"/>
    <property type="molecule type" value="Genomic_DNA"/>
</dbReference>
<comment type="similarity">
    <text evidence="3 4">Belongs to the universal ribosomal protein uS15 family.</text>
</comment>
<evidence type="ECO:0000256" key="3">
    <source>
        <dbReference type="HAMAP-Rule" id="MF_01343"/>
    </source>
</evidence>
<sequence length="88" mass="10025">MISKDNKAKAIALTQVNKNDVGSPQAQISILTARIKEVTEHLKSNKHDHMARRGLIQMVGKRKRLLKYLEHTNFDAYKATLETLGLRK</sequence>
<dbReference type="InterPro" id="IPR005290">
    <property type="entry name" value="Ribosomal_uS15_bac-type"/>
</dbReference>
<dbReference type="Gene3D" id="1.10.287.10">
    <property type="entry name" value="S15/NS1, RNA-binding"/>
    <property type="match status" value="1"/>
</dbReference>
<comment type="function">
    <text evidence="3">Forms an intersubunit bridge (bridge B4) with the 23S rRNA of the 50S subunit in the ribosome.</text>
</comment>
<evidence type="ECO:0000313" key="7">
    <source>
        <dbReference type="Proteomes" id="UP001177295"/>
    </source>
</evidence>
<reference evidence="6 7" key="1">
    <citation type="journal article" date="2023" name="Cell">
        <title>Genetic manipulation of Patescibacteria provides mechanistic insights into microbial dark matter and the epibiotic lifestyle.</title>
        <authorList>
            <person name="Wang Y."/>
            <person name="Gallagher L.A."/>
            <person name="Andrade P.A."/>
            <person name="Liu A."/>
            <person name="Humphreys I.R."/>
            <person name="Turkarslan S."/>
            <person name="Cutler K.J."/>
            <person name="Arrieta-Ortiz M.L."/>
            <person name="Li Y."/>
            <person name="Radey M.C."/>
            <person name="McLean J.S."/>
            <person name="Cong Q."/>
            <person name="Baker D."/>
            <person name="Baliga N.S."/>
            <person name="Peterson S.B."/>
            <person name="Mougous J.D."/>
        </authorList>
    </citation>
    <scope>NUCLEOTIDE SEQUENCE [LARGE SCALE GENOMIC DNA]</scope>
    <source>
        <strain evidence="6 7">ML1</strain>
    </source>
</reference>
<keyword evidence="3 5" id="KW-0699">rRNA-binding</keyword>
<dbReference type="InterPro" id="IPR009068">
    <property type="entry name" value="uS15_NS1_RNA-bd_sf"/>
</dbReference>
<proteinExistence type="inferred from homology"/>
<keyword evidence="7" id="KW-1185">Reference proteome</keyword>
<dbReference type="Gene3D" id="6.10.250.3130">
    <property type="match status" value="1"/>
</dbReference>
<evidence type="ECO:0000256" key="2">
    <source>
        <dbReference type="ARBA" id="ARBA00023274"/>
    </source>
</evidence>
<dbReference type="InterPro" id="IPR000589">
    <property type="entry name" value="Ribosomal_uS15"/>
</dbReference>
<accession>A0ABY8WVG1</accession>